<accession>L1N034</accession>
<dbReference type="EMBL" id="AMEP01000156">
    <property type="protein sequence ID" value="EKX96566.1"/>
    <property type="molecule type" value="Genomic_DNA"/>
</dbReference>
<keyword evidence="4" id="KW-1185">Reference proteome</keyword>
<dbReference type="STRING" id="1127699.HMPREF9151_02412"/>
<evidence type="ECO:0000256" key="1">
    <source>
        <dbReference type="ARBA" id="ARBA00022801"/>
    </source>
</evidence>
<keyword evidence="1" id="KW-0378">Hydrolase</keyword>
<dbReference type="AlphaFoldDB" id="L1N034"/>
<comment type="caution">
    <text evidence="3">The sequence shown here is derived from an EMBL/GenBank/DDBJ whole genome shotgun (WGS) entry which is preliminary data.</text>
</comment>
<evidence type="ECO:0000259" key="2">
    <source>
        <dbReference type="Pfam" id="PF20434"/>
    </source>
</evidence>
<dbReference type="GO" id="GO:0016787">
    <property type="term" value="F:hydrolase activity"/>
    <property type="evidence" value="ECO:0007669"/>
    <property type="project" value="UniProtKB-KW"/>
</dbReference>
<dbReference type="InterPro" id="IPR050300">
    <property type="entry name" value="GDXG_lipolytic_enzyme"/>
</dbReference>
<dbReference type="InterPro" id="IPR029058">
    <property type="entry name" value="AB_hydrolase_fold"/>
</dbReference>
<dbReference type="PANTHER" id="PTHR48081:SF6">
    <property type="entry name" value="PEPTIDASE S9 PROLYL OLIGOPEPTIDASE CATALYTIC DOMAIN-CONTAINING PROTEIN"/>
    <property type="match status" value="1"/>
</dbReference>
<dbReference type="PATRIC" id="fig|1127699.3.peg.2213"/>
<dbReference type="Pfam" id="PF20434">
    <property type="entry name" value="BD-FAE"/>
    <property type="match status" value="1"/>
</dbReference>
<organism evidence="3 4">
    <name type="scientific">Hoylesella saccharolytica F0055</name>
    <dbReference type="NCBI Taxonomy" id="1127699"/>
    <lineage>
        <taxon>Bacteria</taxon>
        <taxon>Pseudomonadati</taxon>
        <taxon>Bacteroidota</taxon>
        <taxon>Bacteroidia</taxon>
        <taxon>Bacteroidales</taxon>
        <taxon>Prevotellaceae</taxon>
        <taxon>Hoylesella</taxon>
    </lineage>
</organism>
<feature type="domain" description="BD-FAE-like" evidence="2">
    <location>
        <begin position="119"/>
        <end position="271"/>
    </location>
</feature>
<dbReference type="OrthoDB" id="9796689at2"/>
<name>L1N034_9BACT</name>
<evidence type="ECO:0000313" key="3">
    <source>
        <dbReference type="EMBL" id="EKX96566.1"/>
    </source>
</evidence>
<dbReference type="Proteomes" id="UP000010433">
    <property type="component" value="Unassembled WGS sequence"/>
</dbReference>
<protein>
    <recommendedName>
        <fullName evidence="2">BD-FAE-like domain-containing protein</fullName>
    </recommendedName>
</protein>
<gene>
    <name evidence="3" type="ORF">HMPREF9151_02412</name>
</gene>
<dbReference type="RefSeq" id="WP_009161272.1">
    <property type="nucleotide sequence ID" value="NZ_KB290963.1"/>
</dbReference>
<dbReference type="SUPFAM" id="SSF53474">
    <property type="entry name" value="alpha/beta-Hydrolases"/>
    <property type="match status" value="1"/>
</dbReference>
<evidence type="ECO:0000313" key="4">
    <source>
        <dbReference type="Proteomes" id="UP000010433"/>
    </source>
</evidence>
<dbReference type="Gene3D" id="3.40.50.1820">
    <property type="entry name" value="alpha/beta hydrolase"/>
    <property type="match status" value="1"/>
</dbReference>
<dbReference type="HOGENOM" id="CLU_012494_5_1_10"/>
<proteinExistence type="predicted"/>
<dbReference type="InterPro" id="IPR049492">
    <property type="entry name" value="BD-FAE-like_dom"/>
</dbReference>
<reference evidence="3 4" key="1">
    <citation type="submission" date="2012-05" db="EMBL/GenBank/DDBJ databases">
        <authorList>
            <person name="Weinstock G."/>
            <person name="Sodergren E."/>
            <person name="Lobos E.A."/>
            <person name="Fulton L."/>
            <person name="Fulton R."/>
            <person name="Courtney L."/>
            <person name="Fronick C."/>
            <person name="O'Laughlin M."/>
            <person name="Godfrey J."/>
            <person name="Wilson R.M."/>
            <person name="Miner T."/>
            <person name="Farmer C."/>
            <person name="Delehaunty K."/>
            <person name="Cordes M."/>
            <person name="Minx P."/>
            <person name="Tomlinson C."/>
            <person name="Chen J."/>
            <person name="Wollam A."/>
            <person name="Pepin K.H."/>
            <person name="Bhonagiri V."/>
            <person name="Zhang X."/>
            <person name="Suruliraj S."/>
            <person name="Warren W."/>
            <person name="Mitreva M."/>
            <person name="Mardis E.R."/>
            <person name="Wilson R.K."/>
        </authorList>
    </citation>
    <scope>NUCLEOTIDE SEQUENCE [LARGE SCALE GENOMIC DNA]</scope>
    <source>
        <strain evidence="3 4">F0055</strain>
    </source>
</reference>
<sequence>MKQQIFSLYKIVKRKAAGSQRNIRWWVFSVLLSVVFTSNAQIRIWEGTPEKASSVTLTPFIPEGKTRSDVAVIVCPGGSYHWLDISTEGIGVAKWLQKNGITAFVLTYRVAGVWAYVSHYRLLVRGNRQPDMFRDVQRAIQLVRENASQWGINTNKVGVMGFSAGGHLAMSAGVFHNTNFLLPLGITPKVSLRPDFVVPVYPVVTLTDKRYVHKRSRKGLLGEWGKRNKLLQDSLSLERHIPADCPPVLLVNCVDDPVVKYQNSVLLDSALTARGVPHRYLQYKTGGHGFGASDVKGTEECRTWREAFLNWLKENIK</sequence>
<dbReference type="PANTHER" id="PTHR48081">
    <property type="entry name" value="AB HYDROLASE SUPERFAMILY PROTEIN C4A8.06C"/>
    <property type="match status" value="1"/>
</dbReference>